<evidence type="ECO:0000313" key="2">
    <source>
        <dbReference type="Proteomes" id="UP000826195"/>
    </source>
</evidence>
<evidence type="ECO:0000313" key="1">
    <source>
        <dbReference type="EMBL" id="KAH0548494.1"/>
    </source>
</evidence>
<accession>A0AAV7IBY8</accession>
<comment type="caution">
    <text evidence="1">The sequence shown here is derived from an EMBL/GenBank/DDBJ whole genome shotgun (WGS) entry which is preliminary data.</text>
</comment>
<reference evidence="1 2" key="1">
    <citation type="journal article" date="2021" name="J. Hered.">
        <title>A chromosome-level genome assembly of the parasitoid wasp, Cotesia glomerata (Hymenoptera: Braconidae).</title>
        <authorList>
            <person name="Pinto B.J."/>
            <person name="Weis J.J."/>
            <person name="Gamble T."/>
            <person name="Ode P.J."/>
            <person name="Paul R."/>
            <person name="Zaspel J.M."/>
        </authorList>
    </citation>
    <scope>NUCLEOTIDE SEQUENCE [LARGE SCALE GENOMIC DNA]</scope>
    <source>
        <strain evidence="1">CgM1</strain>
    </source>
</reference>
<gene>
    <name evidence="1" type="ORF">KQX54_001780</name>
</gene>
<organism evidence="1 2">
    <name type="scientific">Cotesia glomerata</name>
    <name type="common">Lepidopteran parasitic wasp</name>
    <name type="synonym">Apanteles glomeratus</name>
    <dbReference type="NCBI Taxonomy" id="32391"/>
    <lineage>
        <taxon>Eukaryota</taxon>
        <taxon>Metazoa</taxon>
        <taxon>Ecdysozoa</taxon>
        <taxon>Arthropoda</taxon>
        <taxon>Hexapoda</taxon>
        <taxon>Insecta</taxon>
        <taxon>Pterygota</taxon>
        <taxon>Neoptera</taxon>
        <taxon>Endopterygota</taxon>
        <taxon>Hymenoptera</taxon>
        <taxon>Apocrita</taxon>
        <taxon>Ichneumonoidea</taxon>
        <taxon>Braconidae</taxon>
        <taxon>Microgastrinae</taxon>
        <taxon>Cotesia</taxon>
    </lineage>
</organism>
<keyword evidence="2" id="KW-1185">Reference proteome</keyword>
<dbReference type="EMBL" id="JAHXZJ010001865">
    <property type="protein sequence ID" value="KAH0548494.1"/>
    <property type="molecule type" value="Genomic_DNA"/>
</dbReference>
<protein>
    <submittedName>
        <fullName evidence="1">Uncharacterized protein</fullName>
    </submittedName>
</protein>
<proteinExistence type="predicted"/>
<dbReference type="Proteomes" id="UP000826195">
    <property type="component" value="Unassembled WGS sequence"/>
</dbReference>
<name>A0AAV7IBY8_COTGL</name>
<dbReference type="AlphaFoldDB" id="A0AAV7IBY8"/>
<sequence>MHLANTDRSYLVALSVDSQREHLLKLAQKLSYKLPKVYILRMRQNSTSTHLKATVLSDEVSDLTQIKNSAVLRISLTDQAVMKDETCKTENSSELNLISNRTDSSSSHLKQKFYEDTDKFSICNINTSKNVRFLNVNENNKDQVNMTGVNDERSLEPTCNVSSDSETKNESIIEAIEIRKPLVRSVVEGNFLPINNGFITKFTEPLTLETIDEIPIIIMNCPIEHDNEERIALYPSLEDDCHLQPH</sequence>